<evidence type="ECO:0000256" key="1">
    <source>
        <dbReference type="SAM" id="Phobius"/>
    </source>
</evidence>
<evidence type="ECO:0000313" key="3">
    <source>
        <dbReference type="Proteomes" id="UP000828390"/>
    </source>
</evidence>
<reference evidence="2" key="1">
    <citation type="journal article" date="2019" name="bioRxiv">
        <title>The Genome of the Zebra Mussel, Dreissena polymorpha: A Resource for Invasive Species Research.</title>
        <authorList>
            <person name="McCartney M.A."/>
            <person name="Auch B."/>
            <person name="Kono T."/>
            <person name="Mallez S."/>
            <person name="Zhang Y."/>
            <person name="Obille A."/>
            <person name="Becker A."/>
            <person name="Abrahante J.E."/>
            <person name="Garbe J."/>
            <person name="Badalamenti J.P."/>
            <person name="Herman A."/>
            <person name="Mangelson H."/>
            <person name="Liachko I."/>
            <person name="Sullivan S."/>
            <person name="Sone E.D."/>
            <person name="Koren S."/>
            <person name="Silverstein K.A.T."/>
            <person name="Beckman K.B."/>
            <person name="Gohl D.M."/>
        </authorList>
    </citation>
    <scope>NUCLEOTIDE SEQUENCE</scope>
    <source>
        <strain evidence="2">Duluth1</strain>
        <tissue evidence="2">Whole animal</tissue>
    </source>
</reference>
<gene>
    <name evidence="2" type="ORF">DPMN_040310</name>
</gene>
<protein>
    <submittedName>
        <fullName evidence="2">Uncharacterized protein</fullName>
    </submittedName>
</protein>
<evidence type="ECO:0000313" key="2">
    <source>
        <dbReference type="EMBL" id="KAH3733872.1"/>
    </source>
</evidence>
<comment type="caution">
    <text evidence="2">The sequence shown here is derived from an EMBL/GenBank/DDBJ whole genome shotgun (WGS) entry which is preliminary data.</text>
</comment>
<accession>A0A9D4CWN2</accession>
<keyword evidence="1" id="KW-0472">Membrane</keyword>
<feature type="transmembrane region" description="Helical" evidence="1">
    <location>
        <begin position="26"/>
        <end position="51"/>
    </location>
</feature>
<keyword evidence="3" id="KW-1185">Reference proteome</keyword>
<keyword evidence="1" id="KW-0812">Transmembrane</keyword>
<dbReference type="AlphaFoldDB" id="A0A9D4CWN2"/>
<keyword evidence="1" id="KW-1133">Transmembrane helix</keyword>
<organism evidence="2 3">
    <name type="scientific">Dreissena polymorpha</name>
    <name type="common">Zebra mussel</name>
    <name type="synonym">Mytilus polymorpha</name>
    <dbReference type="NCBI Taxonomy" id="45954"/>
    <lineage>
        <taxon>Eukaryota</taxon>
        <taxon>Metazoa</taxon>
        <taxon>Spiralia</taxon>
        <taxon>Lophotrochozoa</taxon>
        <taxon>Mollusca</taxon>
        <taxon>Bivalvia</taxon>
        <taxon>Autobranchia</taxon>
        <taxon>Heteroconchia</taxon>
        <taxon>Euheterodonta</taxon>
        <taxon>Imparidentia</taxon>
        <taxon>Neoheterodontei</taxon>
        <taxon>Myida</taxon>
        <taxon>Dreissenoidea</taxon>
        <taxon>Dreissenidae</taxon>
        <taxon>Dreissena</taxon>
    </lineage>
</organism>
<sequence>MTALATKIMFWSCRLIHLFHLRFVEILSTVVFFLAVVLLCLTRQVCALSLLRIRLTTLPRPVYLETPGFLTDFPANTLSCLCIGLTCQCPLY</sequence>
<proteinExistence type="predicted"/>
<name>A0A9D4CWN2_DREPO</name>
<reference evidence="2" key="2">
    <citation type="submission" date="2020-11" db="EMBL/GenBank/DDBJ databases">
        <authorList>
            <person name="McCartney M.A."/>
            <person name="Auch B."/>
            <person name="Kono T."/>
            <person name="Mallez S."/>
            <person name="Becker A."/>
            <person name="Gohl D.M."/>
            <person name="Silverstein K.A.T."/>
            <person name="Koren S."/>
            <person name="Bechman K.B."/>
            <person name="Herman A."/>
            <person name="Abrahante J.E."/>
            <person name="Garbe J."/>
        </authorList>
    </citation>
    <scope>NUCLEOTIDE SEQUENCE</scope>
    <source>
        <strain evidence="2">Duluth1</strain>
        <tissue evidence="2">Whole animal</tissue>
    </source>
</reference>
<dbReference type="EMBL" id="JAIWYP010000011">
    <property type="protein sequence ID" value="KAH3733872.1"/>
    <property type="molecule type" value="Genomic_DNA"/>
</dbReference>
<dbReference type="Proteomes" id="UP000828390">
    <property type="component" value="Unassembled WGS sequence"/>
</dbReference>